<protein>
    <recommendedName>
        <fullName evidence="7">DNA ligase B</fullName>
        <ecNumber evidence="7">6.5.1.2</ecNumber>
    </recommendedName>
    <alternativeName>
        <fullName evidence="7">Polydeoxyribonucleotide synthase [NAD(+)] B</fullName>
    </alternativeName>
</protein>
<dbReference type="InterPro" id="IPR020923">
    <property type="entry name" value="DNA_ligase_B"/>
</dbReference>
<evidence type="ECO:0000256" key="3">
    <source>
        <dbReference type="ARBA" id="ARBA00022763"/>
    </source>
</evidence>
<dbReference type="SMART" id="SM00532">
    <property type="entry name" value="LIGANc"/>
    <property type="match status" value="1"/>
</dbReference>
<dbReference type="Proteomes" id="UP000199460">
    <property type="component" value="Unassembled WGS sequence"/>
</dbReference>
<keyword evidence="9" id="KW-0732">Signal</keyword>
<dbReference type="InterPro" id="IPR012340">
    <property type="entry name" value="NA-bd_OB-fold"/>
</dbReference>
<evidence type="ECO:0000313" key="12">
    <source>
        <dbReference type="Proteomes" id="UP000199460"/>
    </source>
</evidence>
<evidence type="ECO:0000256" key="2">
    <source>
        <dbReference type="ARBA" id="ARBA00022705"/>
    </source>
</evidence>
<keyword evidence="2 7" id="KW-0235">DNA replication</keyword>
<dbReference type="AlphaFoldDB" id="A0A1H0UYP7"/>
<proteinExistence type="inferred from homology"/>
<dbReference type="InterPro" id="IPR033136">
    <property type="entry name" value="DNA_ligase_CS"/>
</dbReference>
<keyword evidence="12" id="KW-1185">Reference proteome</keyword>
<dbReference type="PROSITE" id="PS01056">
    <property type="entry name" value="DNA_LIGASE_N2"/>
    <property type="match status" value="1"/>
</dbReference>
<feature type="region of interest" description="Disordered" evidence="8">
    <location>
        <begin position="562"/>
        <end position="617"/>
    </location>
</feature>
<keyword evidence="1 7" id="KW-0436">Ligase</keyword>
<feature type="compositionally biased region" description="Basic and acidic residues" evidence="8">
    <location>
        <begin position="581"/>
        <end position="595"/>
    </location>
</feature>
<dbReference type="Pfam" id="PF03120">
    <property type="entry name" value="OB_DNA_ligase"/>
    <property type="match status" value="1"/>
</dbReference>
<dbReference type="Gene3D" id="1.10.150.20">
    <property type="entry name" value="5' to 3' exonuclease, C-terminal subdomain"/>
    <property type="match status" value="2"/>
</dbReference>
<feature type="signal peptide" evidence="9">
    <location>
        <begin position="1"/>
        <end position="16"/>
    </location>
</feature>
<dbReference type="EMBL" id="FNJJ01000005">
    <property type="protein sequence ID" value="SDP71203.1"/>
    <property type="molecule type" value="Genomic_DNA"/>
</dbReference>
<evidence type="ECO:0000256" key="9">
    <source>
        <dbReference type="SAM" id="SignalP"/>
    </source>
</evidence>
<feature type="chain" id="PRO_5011730593" description="DNA ligase B" evidence="9">
    <location>
        <begin position="17"/>
        <end position="617"/>
    </location>
</feature>
<reference evidence="12" key="1">
    <citation type="submission" date="2016-10" db="EMBL/GenBank/DDBJ databases">
        <authorList>
            <person name="Varghese N."/>
            <person name="Submissions S."/>
        </authorList>
    </citation>
    <scope>NUCLEOTIDE SEQUENCE [LARGE SCALE GENOMIC DNA]</scope>
    <source>
        <strain evidence="12">JCM 18416</strain>
    </source>
</reference>
<feature type="domain" description="NAD-dependent DNA ligase N-terminal" evidence="10">
    <location>
        <begin position="26"/>
        <end position="424"/>
    </location>
</feature>
<dbReference type="GO" id="GO:0006281">
    <property type="term" value="P:DNA repair"/>
    <property type="evidence" value="ECO:0007669"/>
    <property type="project" value="UniProtKB-KW"/>
</dbReference>
<dbReference type="GO" id="GO:0003911">
    <property type="term" value="F:DNA ligase (NAD+) activity"/>
    <property type="evidence" value="ECO:0007669"/>
    <property type="project" value="UniProtKB-UniRule"/>
</dbReference>
<dbReference type="Gene3D" id="3.30.470.30">
    <property type="entry name" value="DNA ligase/mRNA capping enzyme"/>
    <property type="match status" value="1"/>
</dbReference>
<comment type="similarity">
    <text evidence="7">Belongs to the NAD-dependent DNA ligase family. LigB subfamily.</text>
</comment>
<dbReference type="PANTHER" id="PTHR47810">
    <property type="entry name" value="DNA LIGASE"/>
    <property type="match status" value="1"/>
</dbReference>
<dbReference type="InterPro" id="IPR013839">
    <property type="entry name" value="DNAligase_adenylation"/>
</dbReference>
<comment type="function">
    <text evidence="7">Catalyzes the formation of phosphodiester linkages between 5'-phosphoryl and 3'-hydroxyl groups in double-stranded DNA using NAD as a coenzyme and as the energy source for the reaction.</text>
</comment>
<evidence type="ECO:0000256" key="8">
    <source>
        <dbReference type="SAM" id="MobiDB-lite"/>
    </source>
</evidence>
<dbReference type="HAMAP" id="MF_01587">
    <property type="entry name" value="DNA_ligase_B"/>
    <property type="match status" value="1"/>
</dbReference>
<comment type="catalytic activity">
    <reaction evidence="6 7">
        <text>NAD(+) + (deoxyribonucleotide)n-3'-hydroxyl + 5'-phospho-(deoxyribonucleotide)m = (deoxyribonucleotide)n+m + AMP + beta-nicotinamide D-nucleotide.</text>
        <dbReference type="EC" id="6.5.1.2"/>
    </reaction>
</comment>
<dbReference type="InterPro" id="IPR010994">
    <property type="entry name" value="RuvA_2-like"/>
</dbReference>
<dbReference type="Gene3D" id="1.10.287.610">
    <property type="entry name" value="Helix hairpin bin"/>
    <property type="match status" value="1"/>
</dbReference>
<evidence type="ECO:0000256" key="7">
    <source>
        <dbReference type="HAMAP-Rule" id="MF_01587"/>
    </source>
</evidence>
<feature type="active site" description="N6-AMP-lysine intermediate" evidence="7">
    <location>
        <position position="122"/>
    </location>
</feature>
<gene>
    <name evidence="7" type="primary">ligB</name>
    <name evidence="11" type="ORF">SAMN05216213_105118</name>
</gene>
<accession>A0A1H0UYP7</accession>
<dbReference type="EC" id="6.5.1.2" evidence="7"/>
<evidence type="ECO:0000256" key="1">
    <source>
        <dbReference type="ARBA" id="ARBA00022598"/>
    </source>
</evidence>
<keyword evidence="4 7" id="KW-0520">NAD</keyword>
<dbReference type="SUPFAM" id="SSF50249">
    <property type="entry name" value="Nucleic acid-binding proteins"/>
    <property type="match status" value="1"/>
</dbReference>
<dbReference type="Pfam" id="PF01653">
    <property type="entry name" value="DNA_ligase_aden"/>
    <property type="match status" value="1"/>
</dbReference>
<evidence type="ECO:0000256" key="5">
    <source>
        <dbReference type="ARBA" id="ARBA00023204"/>
    </source>
</evidence>
<dbReference type="Gene3D" id="2.40.50.140">
    <property type="entry name" value="Nucleic acid-binding proteins"/>
    <property type="match status" value="1"/>
</dbReference>
<name>A0A1H0UYP7_9GAMM</name>
<dbReference type="GO" id="GO:0006260">
    <property type="term" value="P:DNA replication"/>
    <property type="evidence" value="ECO:0007669"/>
    <property type="project" value="UniProtKB-KW"/>
</dbReference>
<dbReference type="SUPFAM" id="SSF47781">
    <property type="entry name" value="RuvA domain 2-like"/>
    <property type="match status" value="1"/>
</dbReference>
<dbReference type="InterPro" id="IPR004150">
    <property type="entry name" value="NAD_DNA_ligase_OB"/>
</dbReference>
<dbReference type="SUPFAM" id="SSF56091">
    <property type="entry name" value="DNA ligase/mRNA capping enzyme, catalytic domain"/>
    <property type="match status" value="1"/>
</dbReference>
<dbReference type="InterPro" id="IPR013840">
    <property type="entry name" value="DNAligase_N"/>
</dbReference>
<evidence type="ECO:0000256" key="4">
    <source>
        <dbReference type="ARBA" id="ARBA00023027"/>
    </source>
</evidence>
<keyword evidence="3 7" id="KW-0227">DNA damage</keyword>
<keyword evidence="5 7" id="KW-0234">DNA repair</keyword>
<organism evidence="11 12">
    <name type="scientific">Ectopseudomonas guguanensis</name>
    <dbReference type="NCBI Taxonomy" id="1198456"/>
    <lineage>
        <taxon>Bacteria</taxon>
        <taxon>Pseudomonadati</taxon>
        <taxon>Pseudomonadota</taxon>
        <taxon>Gammaproteobacteria</taxon>
        <taxon>Pseudomonadales</taxon>
        <taxon>Pseudomonadaceae</taxon>
        <taxon>Ectopseudomonas</taxon>
    </lineage>
</organism>
<evidence type="ECO:0000256" key="6">
    <source>
        <dbReference type="ARBA" id="ARBA00034005"/>
    </source>
</evidence>
<evidence type="ECO:0000313" key="11">
    <source>
        <dbReference type="EMBL" id="SDP71203.1"/>
    </source>
</evidence>
<dbReference type="PANTHER" id="PTHR47810:SF1">
    <property type="entry name" value="DNA LIGASE B"/>
    <property type="match status" value="1"/>
</dbReference>
<dbReference type="OrthoDB" id="9759736at2"/>
<dbReference type="InterPro" id="IPR050326">
    <property type="entry name" value="NAD_dep_DNA_ligaseB"/>
</dbReference>
<dbReference type="NCBIfam" id="NF005987">
    <property type="entry name" value="PRK08097.1"/>
    <property type="match status" value="1"/>
</dbReference>
<dbReference type="Pfam" id="PF14520">
    <property type="entry name" value="HHH_5"/>
    <property type="match status" value="1"/>
</dbReference>
<sequence>MKSILLLLLLPLAALAEPCPNWTQTRAATELGALSRQIAQWDDAYHNHGLSLVADELYDQARQRLQSWHQCFPSALHSLPQPLAGSTGRLAHPIAQTGLRKLGDAAVAEWIASRDDLWIQPKVDGVAVTLVYRDGVLQQAISRGDGRHGQDWTAHARQLPAVPTQLPEPLDAILQGELYWRLDEHVQSRDAGAGARGKVAGLMARQRLDDLEAAAVGLFVWDWPDGPAGMPERLQALHRLGFTDSLHYTQALENPQQARHWRQRWFDEPQPFASDGVVLRQGTRPHGARWQAEAPHWAIAWKYPASQALAVVQAVEFNIGRTGRITPVLRLQPVDLDERRIGRVALGSLHAWQTLDVRPGDQVSIRLAGLTIPRLDQVIWRSPERAAVHVPDPERYHTLSCWQPSADCRQQFLARLNWLAGKQGLNLPGVGPGTWSTLLAGEQLEDLLGWLALDSEHLQQLPGIGPKRAGQLQQAFAQARQRSLQQWLQALGAPPGLKIGATDDWASLQARDRNQWMRQPGVGPKNAERLQAFFSHPEVRRLGERLQQAGIGAFQPAQCAHAADADQSMAQSGRTSRNHQGHFEGDPKRTDHDSPNRCARPAAGRQPEHHAPAGRRR</sequence>
<evidence type="ECO:0000259" key="10">
    <source>
        <dbReference type="SMART" id="SM00532"/>
    </source>
</evidence>